<organism evidence="2 3">
    <name type="scientific">Plectosphaerella cucumerina</name>
    <dbReference type="NCBI Taxonomy" id="40658"/>
    <lineage>
        <taxon>Eukaryota</taxon>
        <taxon>Fungi</taxon>
        <taxon>Dikarya</taxon>
        <taxon>Ascomycota</taxon>
        <taxon>Pezizomycotina</taxon>
        <taxon>Sordariomycetes</taxon>
        <taxon>Hypocreomycetidae</taxon>
        <taxon>Glomerellales</taxon>
        <taxon>Plectosphaerellaceae</taxon>
        <taxon>Plectosphaerella</taxon>
    </lineage>
</organism>
<dbReference type="EMBL" id="JAGPXD010000004">
    <property type="protein sequence ID" value="KAH7358471.1"/>
    <property type="molecule type" value="Genomic_DNA"/>
</dbReference>
<evidence type="ECO:0000313" key="3">
    <source>
        <dbReference type="Proteomes" id="UP000813385"/>
    </source>
</evidence>
<protein>
    <submittedName>
        <fullName evidence="2">Tetraspanin</fullName>
    </submittedName>
</protein>
<evidence type="ECO:0000256" key="1">
    <source>
        <dbReference type="SAM" id="Phobius"/>
    </source>
</evidence>
<feature type="transmembrane region" description="Helical" evidence="1">
    <location>
        <begin position="53"/>
        <end position="77"/>
    </location>
</feature>
<feature type="transmembrane region" description="Helical" evidence="1">
    <location>
        <begin position="89"/>
        <end position="108"/>
    </location>
</feature>
<dbReference type="AlphaFoldDB" id="A0A8K0TE38"/>
<feature type="transmembrane region" description="Helical" evidence="1">
    <location>
        <begin position="181"/>
        <end position="203"/>
    </location>
</feature>
<name>A0A8K0TE38_9PEZI</name>
<reference evidence="2" key="1">
    <citation type="journal article" date="2021" name="Nat. Commun.">
        <title>Genetic determinants of endophytism in the Arabidopsis root mycobiome.</title>
        <authorList>
            <person name="Mesny F."/>
            <person name="Miyauchi S."/>
            <person name="Thiergart T."/>
            <person name="Pickel B."/>
            <person name="Atanasova L."/>
            <person name="Karlsson M."/>
            <person name="Huettel B."/>
            <person name="Barry K.W."/>
            <person name="Haridas S."/>
            <person name="Chen C."/>
            <person name="Bauer D."/>
            <person name="Andreopoulos W."/>
            <person name="Pangilinan J."/>
            <person name="LaButti K."/>
            <person name="Riley R."/>
            <person name="Lipzen A."/>
            <person name="Clum A."/>
            <person name="Drula E."/>
            <person name="Henrissat B."/>
            <person name="Kohler A."/>
            <person name="Grigoriev I.V."/>
            <person name="Martin F.M."/>
            <person name="Hacquard S."/>
        </authorList>
    </citation>
    <scope>NUCLEOTIDE SEQUENCE</scope>
    <source>
        <strain evidence="2">MPI-CAGE-AT-0016</strain>
    </source>
</reference>
<accession>A0A8K0TE38</accession>
<dbReference type="SUPFAM" id="SSF48652">
    <property type="entry name" value="Tetraspanin"/>
    <property type="match status" value="1"/>
</dbReference>
<evidence type="ECO:0000313" key="2">
    <source>
        <dbReference type="EMBL" id="KAH7358471.1"/>
    </source>
</evidence>
<dbReference type="Proteomes" id="UP000813385">
    <property type="component" value="Unassembled WGS sequence"/>
</dbReference>
<dbReference type="InterPro" id="IPR008952">
    <property type="entry name" value="Tetraspanin_EC2_sf"/>
</dbReference>
<feature type="transmembrane region" description="Helical" evidence="1">
    <location>
        <begin position="7"/>
        <end position="33"/>
    </location>
</feature>
<comment type="caution">
    <text evidence="2">The sequence shown here is derived from an EMBL/GenBank/DDBJ whole genome shotgun (WGS) entry which is preliminary data.</text>
</comment>
<dbReference type="OrthoDB" id="2279611at2759"/>
<keyword evidence="1" id="KW-1133">Transmembrane helix</keyword>
<dbReference type="GO" id="GO:0016020">
    <property type="term" value="C:membrane"/>
    <property type="evidence" value="ECO:0007669"/>
    <property type="project" value="InterPro"/>
</dbReference>
<proteinExistence type="predicted"/>
<keyword evidence="3" id="KW-1185">Reference proteome</keyword>
<keyword evidence="1" id="KW-0812">Transmembrane</keyword>
<gene>
    <name evidence="2" type="ORF">B0T11DRAFT_299529</name>
</gene>
<sequence>MANLILAFYIFVDFLFLVSGAIIMGFSLIVQANKDEQPTEGRQAARNLIYQSFPFQAGIANAVMIFLAFAITLPGIITPMRGWLKISGWFVTVCGLFTLSIGVFLWVLTLRTQDLFNDIWLSSPPEVQSLMQTSFQCCGYFNSTSPAFVTNAICPSPAAAALQRGCLGPVSSFANIFLDNIFTAVFGFVGIDALLVVSVTMVLKDRKERERFRHIDEKAGYRTF</sequence>
<keyword evidence="1" id="KW-0472">Membrane</keyword>